<dbReference type="RefSeq" id="WP_074789276.1">
    <property type="nucleotide sequence ID" value="NZ_FNZX01000004.1"/>
</dbReference>
<dbReference type="GO" id="GO:0009236">
    <property type="term" value="P:cobalamin biosynthetic process"/>
    <property type="evidence" value="ECO:0007669"/>
    <property type="project" value="UniProtKB-UniPathway"/>
</dbReference>
<evidence type="ECO:0000256" key="17">
    <source>
        <dbReference type="ARBA" id="ARBA00030571"/>
    </source>
</evidence>
<dbReference type="AlphaFoldDB" id="A0A1H7GJR4"/>
<keyword evidence="21" id="KW-1185">Reference proteome</keyword>
<dbReference type="Pfam" id="PF02283">
    <property type="entry name" value="CobU"/>
    <property type="match status" value="1"/>
</dbReference>
<evidence type="ECO:0000256" key="3">
    <source>
        <dbReference type="ARBA" id="ARBA00001522"/>
    </source>
</evidence>
<comment type="catalytic activity">
    <reaction evidence="2">
        <text>adenosylcob(III)inamide phosphate + GTP + H(+) = adenosylcob(III)inamide-GDP + diphosphate</text>
        <dbReference type="Rhea" id="RHEA:22712"/>
        <dbReference type="ChEBI" id="CHEBI:15378"/>
        <dbReference type="ChEBI" id="CHEBI:33019"/>
        <dbReference type="ChEBI" id="CHEBI:37565"/>
        <dbReference type="ChEBI" id="CHEBI:58502"/>
        <dbReference type="ChEBI" id="CHEBI:60487"/>
        <dbReference type="EC" id="2.7.7.62"/>
    </reaction>
</comment>
<evidence type="ECO:0000256" key="19">
    <source>
        <dbReference type="PIRSR" id="PIRSR006135-2"/>
    </source>
</evidence>
<evidence type="ECO:0000256" key="6">
    <source>
        <dbReference type="ARBA" id="ARBA00005159"/>
    </source>
</evidence>
<dbReference type="PANTHER" id="PTHR34848:SF1">
    <property type="entry name" value="BIFUNCTIONAL ADENOSYLCOBALAMIN BIOSYNTHESIS PROTEIN COBU"/>
    <property type="match status" value="1"/>
</dbReference>
<comment type="pathway">
    <text evidence="6">Cofactor biosynthesis; adenosylcobalamin biosynthesis; adenosylcobalamin from cob(II)yrinate a,c-diamide: step 5/7.</text>
</comment>
<keyword evidence="20" id="KW-0548">Nucleotidyltransferase</keyword>
<evidence type="ECO:0000256" key="9">
    <source>
        <dbReference type="ARBA" id="ARBA00012523"/>
    </source>
</evidence>
<proteinExistence type="inferred from homology"/>
<dbReference type="SUPFAM" id="SSF52540">
    <property type="entry name" value="P-loop containing nucleoside triphosphate hydrolases"/>
    <property type="match status" value="1"/>
</dbReference>
<dbReference type="Proteomes" id="UP000182321">
    <property type="component" value="Unassembled WGS sequence"/>
</dbReference>
<keyword evidence="15 19" id="KW-0342">GTP-binding</keyword>
<comment type="catalytic activity">
    <reaction evidence="3">
        <text>adenosylcob(III)inamide + GTP = adenosylcob(III)inamide phosphate + GDP + H(+)</text>
        <dbReference type="Rhea" id="RHEA:15765"/>
        <dbReference type="ChEBI" id="CHEBI:2480"/>
        <dbReference type="ChEBI" id="CHEBI:15378"/>
        <dbReference type="ChEBI" id="CHEBI:37565"/>
        <dbReference type="ChEBI" id="CHEBI:58189"/>
        <dbReference type="ChEBI" id="CHEBI:58502"/>
        <dbReference type="EC" id="2.7.1.156"/>
    </reaction>
</comment>
<evidence type="ECO:0000256" key="15">
    <source>
        <dbReference type="ARBA" id="ARBA00023134"/>
    </source>
</evidence>
<feature type="binding site" evidence="19">
    <location>
        <begin position="49"/>
        <end position="52"/>
    </location>
    <ligand>
        <name>GTP</name>
        <dbReference type="ChEBI" id="CHEBI:37565"/>
    </ligand>
</feature>
<evidence type="ECO:0000313" key="20">
    <source>
        <dbReference type="EMBL" id="SEK36095.1"/>
    </source>
</evidence>
<evidence type="ECO:0000256" key="12">
    <source>
        <dbReference type="ARBA" id="ARBA00022741"/>
    </source>
</evidence>
<protein>
    <recommendedName>
        <fullName evidence="16">Adenosylcobinamide kinase</fullName>
        <ecNumber evidence="8">2.7.1.156</ecNumber>
        <ecNumber evidence="9">2.7.7.62</ecNumber>
    </recommendedName>
    <alternativeName>
        <fullName evidence="17">Adenosylcobinamide-phosphate guanylyltransferase</fullName>
    </alternativeName>
</protein>
<dbReference type="EC" id="2.7.7.62" evidence="9"/>
<comment type="pathway">
    <text evidence="5">Cofactor biosynthesis; adenosylcobalamin biosynthesis; adenosylcobalamin from cob(II)yrinate a,c-diamide: step 6/7.</text>
</comment>
<dbReference type="UniPathway" id="UPA00148">
    <property type="reaction ID" value="UER00236"/>
</dbReference>
<evidence type="ECO:0000256" key="2">
    <source>
        <dbReference type="ARBA" id="ARBA00000711"/>
    </source>
</evidence>
<comment type="function">
    <text evidence="4">Catalyzes ATP-dependent phosphorylation of adenosylcobinamide and addition of GMP to adenosylcobinamide phosphate.</text>
</comment>
<dbReference type="PIRSF" id="PIRSF006135">
    <property type="entry name" value="CobU"/>
    <property type="match status" value="1"/>
</dbReference>
<evidence type="ECO:0000256" key="7">
    <source>
        <dbReference type="ARBA" id="ARBA00007490"/>
    </source>
</evidence>
<dbReference type="GO" id="GO:0005524">
    <property type="term" value="F:ATP binding"/>
    <property type="evidence" value="ECO:0007669"/>
    <property type="project" value="UniProtKB-KW"/>
</dbReference>
<keyword evidence="14" id="KW-0067">ATP-binding</keyword>
<dbReference type="InterPro" id="IPR003203">
    <property type="entry name" value="CobU/CobP"/>
</dbReference>
<keyword evidence="10" id="KW-0169">Cobalamin biosynthesis</keyword>
<dbReference type="GO" id="GO:0005525">
    <property type="term" value="F:GTP binding"/>
    <property type="evidence" value="ECO:0007669"/>
    <property type="project" value="UniProtKB-KW"/>
</dbReference>
<dbReference type="GO" id="GO:0008820">
    <property type="term" value="F:cobinamide phosphate guanylyltransferase activity"/>
    <property type="evidence" value="ECO:0007669"/>
    <property type="project" value="UniProtKB-EC"/>
</dbReference>
<evidence type="ECO:0000256" key="5">
    <source>
        <dbReference type="ARBA" id="ARBA00004692"/>
    </source>
</evidence>
<evidence type="ECO:0000313" key="21">
    <source>
        <dbReference type="Proteomes" id="UP000182321"/>
    </source>
</evidence>
<dbReference type="PANTHER" id="PTHR34848">
    <property type="match status" value="1"/>
</dbReference>
<dbReference type="Gene3D" id="3.40.50.300">
    <property type="entry name" value="P-loop containing nucleotide triphosphate hydrolases"/>
    <property type="match status" value="1"/>
</dbReference>
<feature type="binding site" evidence="19">
    <location>
        <position position="96"/>
    </location>
    <ligand>
        <name>GTP</name>
        <dbReference type="ChEBI" id="CHEBI:37565"/>
    </ligand>
</feature>
<evidence type="ECO:0000256" key="1">
    <source>
        <dbReference type="ARBA" id="ARBA00000312"/>
    </source>
</evidence>
<evidence type="ECO:0000256" key="11">
    <source>
        <dbReference type="ARBA" id="ARBA00022679"/>
    </source>
</evidence>
<keyword evidence="11 20" id="KW-0808">Transferase</keyword>
<dbReference type="EMBL" id="FNZX01000004">
    <property type="protein sequence ID" value="SEK36095.1"/>
    <property type="molecule type" value="Genomic_DNA"/>
</dbReference>
<keyword evidence="12 19" id="KW-0547">Nucleotide-binding</keyword>
<sequence length="186" mass="20398">MITLVYGGSSSGKSEYAENLVCSTGYKNKYYLATMKHSDDAKDRIMRHRNLRQGKGFVTLEHDVDIVNAISEIDSIDSGDFSTNKADLDGEIVLLECMSNLVANEMFRDGEINSADDCVAKILSDVKELEENVSSLVIVSNNVFEDGISYDVGTKEYLRALGAINLKLAAVAEEVYEVVVGIGIRL</sequence>
<evidence type="ECO:0000256" key="10">
    <source>
        <dbReference type="ARBA" id="ARBA00022573"/>
    </source>
</evidence>
<feature type="binding site" evidence="19">
    <location>
        <position position="61"/>
    </location>
    <ligand>
        <name>GTP</name>
        <dbReference type="ChEBI" id="CHEBI:37565"/>
    </ligand>
</feature>
<comment type="catalytic activity">
    <reaction evidence="1">
        <text>adenosylcob(III)inamide + ATP = adenosylcob(III)inamide phosphate + ADP + H(+)</text>
        <dbReference type="Rhea" id="RHEA:15769"/>
        <dbReference type="ChEBI" id="CHEBI:2480"/>
        <dbReference type="ChEBI" id="CHEBI:15378"/>
        <dbReference type="ChEBI" id="CHEBI:30616"/>
        <dbReference type="ChEBI" id="CHEBI:58502"/>
        <dbReference type="ChEBI" id="CHEBI:456216"/>
        <dbReference type="EC" id="2.7.1.156"/>
    </reaction>
</comment>
<evidence type="ECO:0000256" key="18">
    <source>
        <dbReference type="PIRSR" id="PIRSR006135-1"/>
    </source>
</evidence>
<feature type="active site" description="GMP-histidine intermediate" evidence="18">
    <location>
        <position position="48"/>
    </location>
</feature>
<evidence type="ECO:0000256" key="13">
    <source>
        <dbReference type="ARBA" id="ARBA00022777"/>
    </source>
</evidence>
<accession>A0A1H7GJR4</accession>
<reference evidence="21" key="1">
    <citation type="submission" date="2016-10" db="EMBL/GenBank/DDBJ databases">
        <authorList>
            <person name="Varghese N."/>
            <person name="Submissions S."/>
        </authorList>
    </citation>
    <scope>NUCLEOTIDE SEQUENCE [LARGE SCALE GENOMIC DNA]</scope>
    <source>
        <strain evidence="21">ACV-9</strain>
    </source>
</reference>
<evidence type="ECO:0000256" key="4">
    <source>
        <dbReference type="ARBA" id="ARBA00003889"/>
    </source>
</evidence>
<evidence type="ECO:0000256" key="8">
    <source>
        <dbReference type="ARBA" id="ARBA00012016"/>
    </source>
</evidence>
<evidence type="ECO:0000256" key="14">
    <source>
        <dbReference type="ARBA" id="ARBA00022840"/>
    </source>
</evidence>
<dbReference type="EC" id="2.7.1.156" evidence="8"/>
<feature type="binding site" evidence="19">
    <location>
        <begin position="7"/>
        <end position="14"/>
    </location>
    <ligand>
        <name>GTP</name>
        <dbReference type="ChEBI" id="CHEBI:37565"/>
    </ligand>
</feature>
<name>A0A1H7GJR4_9FIRM</name>
<organism evidence="20 21">
    <name type="scientific">Pseudobutyrivibrio ruminis</name>
    <dbReference type="NCBI Taxonomy" id="46206"/>
    <lineage>
        <taxon>Bacteria</taxon>
        <taxon>Bacillati</taxon>
        <taxon>Bacillota</taxon>
        <taxon>Clostridia</taxon>
        <taxon>Lachnospirales</taxon>
        <taxon>Lachnospiraceae</taxon>
        <taxon>Pseudobutyrivibrio</taxon>
    </lineage>
</organism>
<keyword evidence="13 20" id="KW-0418">Kinase</keyword>
<gene>
    <name evidence="20" type="ORF">SAMN02910377_00726</name>
</gene>
<evidence type="ECO:0000256" key="16">
    <source>
        <dbReference type="ARBA" id="ARBA00029570"/>
    </source>
</evidence>
<comment type="similarity">
    <text evidence="7">Belongs to the CobU/CobP family.</text>
</comment>
<dbReference type="GO" id="GO:0043752">
    <property type="term" value="F:adenosylcobinamide kinase activity"/>
    <property type="evidence" value="ECO:0007669"/>
    <property type="project" value="UniProtKB-EC"/>
</dbReference>
<dbReference type="InterPro" id="IPR027417">
    <property type="entry name" value="P-loop_NTPase"/>
</dbReference>